<evidence type="ECO:0000313" key="2">
    <source>
        <dbReference type="Proteomes" id="UP000808337"/>
    </source>
</evidence>
<comment type="caution">
    <text evidence="1">The sequence shown here is derived from an EMBL/GenBank/DDBJ whole genome shotgun (WGS) entry which is preliminary data.</text>
</comment>
<sequence>MKIFFLAFGVLFQHLLQGQDNFSKYYTFDSGVSNFRTLLVDKDTILLEGIFVDTISPFLQGIAFAKVDSSGNLISYHRYFDTKGRDLTYPPLNNIIKLSDGRYLVPAMTLQDEALLLIFLNSQFFVDTVFEFFTAETSVRLNLVRSVFELNDGYIVFGSAQRLSYATDGQIFRITKNGDLLWRKWYGLTNKDEAFGDIAQYTDSTFILASFHKPFPVPSQNHLYNTWIFEVDSDGNILQEFVDPDPYSGPSGGLVIDKNNNIYYCGEQIIDAQHGQQNAQGRIGMLDTDFNLKWKLSFGKNISISTGLTDMISSDNKLISVGSYEDTSRTALGNPWGYMTGWTVLTTPLGDSKCERFDTATWFPMTNSSEGIFRTMDTLSSGNIIACGEGRFGEETEHNIYAWLVKMPNPPCKNLISKNEAPPENITSSLRISPNPARTQAVIQWSENTGRNADYLLVFAEDGKRKQKLNLANGSSETFLNLSGYLPGIYFVQLLSKGGYLLGVNKFTVSP</sequence>
<evidence type="ECO:0000313" key="1">
    <source>
        <dbReference type="EMBL" id="MBK9983223.1"/>
    </source>
</evidence>
<dbReference type="NCBIfam" id="TIGR04183">
    <property type="entry name" value="Por_Secre_tail"/>
    <property type="match status" value="1"/>
</dbReference>
<organism evidence="1 2">
    <name type="scientific">Candidatus Opimibacter skivensis</name>
    <dbReference type="NCBI Taxonomy" id="2982028"/>
    <lineage>
        <taxon>Bacteria</taxon>
        <taxon>Pseudomonadati</taxon>
        <taxon>Bacteroidota</taxon>
        <taxon>Saprospiria</taxon>
        <taxon>Saprospirales</taxon>
        <taxon>Saprospiraceae</taxon>
        <taxon>Candidatus Opimibacter</taxon>
    </lineage>
</organism>
<dbReference type="AlphaFoldDB" id="A0A9D7SU69"/>
<gene>
    <name evidence="1" type="ORF">IPP15_12585</name>
</gene>
<dbReference type="InterPro" id="IPR026444">
    <property type="entry name" value="Secre_tail"/>
</dbReference>
<dbReference type="Proteomes" id="UP000808337">
    <property type="component" value="Unassembled WGS sequence"/>
</dbReference>
<proteinExistence type="predicted"/>
<name>A0A9D7SU69_9BACT</name>
<dbReference type="EMBL" id="JADKGY010000013">
    <property type="protein sequence ID" value="MBK9983223.1"/>
    <property type="molecule type" value="Genomic_DNA"/>
</dbReference>
<reference evidence="1 2" key="1">
    <citation type="submission" date="2020-10" db="EMBL/GenBank/DDBJ databases">
        <title>Connecting structure to function with the recovery of over 1000 high-quality activated sludge metagenome-assembled genomes encoding full-length rRNA genes using long-read sequencing.</title>
        <authorList>
            <person name="Singleton C.M."/>
            <person name="Petriglieri F."/>
            <person name="Kristensen J.M."/>
            <person name="Kirkegaard R.H."/>
            <person name="Michaelsen T.Y."/>
            <person name="Andersen M.H."/>
            <person name="Karst S.M."/>
            <person name="Dueholm M.S."/>
            <person name="Nielsen P.H."/>
            <person name="Albertsen M."/>
        </authorList>
    </citation>
    <scope>NUCLEOTIDE SEQUENCE [LARGE SCALE GENOMIC DNA]</scope>
    <source>
        <strain evidence="1">Ribe_18-Q3-R11-54_MAXAC.273</strain>
    </source>
</reference>
<dbReference type="SUPFAM" id="SSF63829">
    <property type="entry name" value="Calcium-dependent phosphotriesterase"/>
    <property type="match status" value="1"/>
</dbReference>
<accession>A0A9D7SU69</accession>
<protein>
    <submittedName>
        <fullName evidence="1">T9SS type A sorting domain-containing protein</fullName>
    </submittedName>
</protein>